<evidence type="ECO:0000313" key="7">
    <source>
        <dbReference type="RefSeq" id="XP_030625576.1"/>
    </source>
</evidence>
<dbReference type="PROSITE" id="PS00615">
    <property type="entry name" value="C_TYPE_LECTIN_1"/>
    <property type="match status" value="1"/>
</dbReference>
<proteinExistence type="predicted"/>
<dbReference type="GeneID" id="115808362"/>
<feature type="transmembrane region" description="Helical" evidence="4">
    <location>
        <begin position="56"/>
        <end position="75"/>
    </location>
</feature>
<dbReference type="PROSITE" id="PS50041">
    <property type="entry name" value="C_TYPE_LECTIN_2"/>
    <property type="match status" value="1"/>
</dbReference>
<dbReference type="Proteomes" id="UP000504632">
    <property type="component" value="Chromosome 1"/>
</dbReference>
<dbReference type="Gene3D" id="3.10.100.10">
    <property type="entry name" value="Mannose-Binding Protein A, subunit A"/>
    <property type="match status" value="1"/>
</dbReference>
<dbReference type="SMART" id="SM00034">
    <property type="entry name" value="CLECT"/>
    <property type="match status" value="1"/>
</dbReference>
<sequence length="315" mass="36120">MASLGKQYEKGKKGTEFVTEDDLLQDHQPFYQHSDDQQKVSLFTVRDGPYSQRYKIATIILGIFSTVLVIILIGLCVHFNGVSERHAVLTLNSSQIRSELAQLRVDNTKLLAFKKELQDKHEEDSNTINSMRSEVDTHKSRFENLMSRYKSLEEQKTKLEARISQLEGSCGQCPPKWELMNDTCYYFSVSSGNRGWNEGREDCRSKGADLAVIDTVEKQEFITKALRELRHSSSHIYQNGYWIGLKDDVSEGTWRWLNGSELVTSYWMPGEPNDDLGIEDCAAIYPAGNLRKSWNDVPCSHPLKWICEKPQEKQP</sequence>
<keyword evidence="1" id="KW-0430">Lectin</keyword>
<dbReference type="RefSeq" id="XP_030625576.1">
    <property type="nucleotide sequence ID" value="XM_030769716.1"/>
</dbReference>
<evidence type="ECO:0000256" key="4">
    <source>
        <dbReference type="SAM" id="Phobius"/>
    </source>
</evidence>
<dbReference type="InterPro" id="IPR001304">
    <property type="entry name" value="C-type_lectin-like"/>
</dbReference>
<evidence type="ECO:0000259" key="5">
    <source>
        <dbReference type="PROSITE" id="PS50041"/>
    </source>
</evidence>
<dbReference type="GO" id="GO:0030246">
    <property type="term" value="F:carbohydrate binding"/>
    <property type="evidence" value="ECO:0007669"/>
    <property type="project" value="UniProtKB-KW"/>
</dbReference>
<dbReference type="Gene3D" id="1.10.287.510">
    <property type="entry name" value="Helix hairpin bin"/>
    <property type="match status" value="1"/>
</dbReference>
<dbReference type="PANTHER" id="PTHR22803">
    <property type="entry name" value="MANNOSE, PHOSPHOLIPASE, LECTIN RECEPTOR RELATED"/>
    <property type="match status" value="1"/>
</dbReference>
<reference evidence="7" key="1">
    <citation type="submission" date="2025-08" db="UniProtKB">
        <authorList>
            <consortium name="RefSeq"/>
        </authorList>
    </citation>
    <scope>IDENTIFICATION</scope>
</reference>
<dbReference type="InterPro" id="IPR016187">
    <property type="entry name" value="CTDL_fold"/>
</dbReference>
<evidence type="ECO:0000256" key="1">
    <source>
        <dbReference type="ARBA" id="ARBA00022734"/>
    </source>
</evidence>
<evidence type="ECO:0000313" key="6">
    <source>
        <dbReference type="Proteomes" id="UP000504632"/>
    </source>
</evidence>
<dbReference type="InterPro" id="IPR050111">
    <property type="entry name" value="C-type_lectin/snaclec_domain"/>
</dbReference>
<keyword evidence="4" id="KW-1133">Transmembrane helix</keyword>
<keyword evidence="3" id="KW-0175">Coiled coil</keyword>
<dbReference type="Pfam" id="PF00059">
    <property type="entry name" value="Lectin_C"/>
    <property type="match status" value="1"/>
</dbReference>
<keyword evidence="4" id="KW-0812">Transmembrane</keyword>
<dbReference type="InterPro" id="IPR033989">
    <property type="entry name" value="CD209-like_CTLD"/>
</dbReference>
<accession>A0A6J2V2V3</accession>
<gene>
    <name evidence="7" type="primary">LOC115808362</name>
</gene>
<dbReference type="CDD" id="cd03590">
    <property type="entry name" value="CLECT_DC-SIGN_like"/>
    <property type="match status" value="1"/>
</dbReference>
<dbReference type="InterPro" id="IPR018378">
    <property type="entry name" value="C-type_lectin_CS"/>
</dbReference>
<name>A0A6J2V2V3_CHACN</name>
<feature type="domain" description="C-type lectin" evidence="5">
    <location>
        <begin position="180"/>
        <end position="308"/>
    </location>
</feature>
<dbReference type="AlphaFoldDB" id="A0A6J2V2V3"/>
<dbReference type="OrthoDB" id="6337382at2759"/>
<protein>
    <submittedName>
        <fullName evidence="7">C-type lectin domain family 4 member G isoform X1</fullName>
    </submittedName>
</protein>
<evidence type="ECO:0000256" key="2">
    <source>
        <dbReference type="ARBA" id="ARBA00023157"/>
    </source>
</evidence>
<evidence type="ECO:0000256" key="3">
    <source>
        <dbReference type="SAM" id="Coils"/>
    </source>
</evidence>
<feature type="coiled-coil region" evidence="3">
    <location>
        <begin position="114"/>
        <end position="169"/>
    </location>
</feature>
<dbReference type="InParanoid" id="A0A6J2V2V3"/>
<dbReference type="InterPro" id="IPR016186">
    <property type="entry name" value="C-type_lectin-like/link_sf"/>
</dbReference>
<keyword evidence="4" id="KW-0472">Membrane</keyword>
<keyword evidence="2" id="KW-1015">Disulfide bond</keyword>
<dbReference type="SUPFAM" id="SSF56436">
    <property type="entry name" value="C-type lectin-like"/>
    <property type="match status" value="1"/>
</dbReference>
<organism evidence="6 7">
    <name type="scientific">Chanos chanos</name>
    <name type="common">Milkfish</name>
    <name type="synonym">Mugil chanos</name>
    <dbReference type="NCBI Taxonomy" id="29144"/>
    <lineage>
        <taxon>Eukaryota</taxon>
        <taxon>Metazoa</taxon>
        <taxon>Chordata</taxon>
        <taxon>Craniata</taxon>
        <taxon>Vertebrata</taxon>
        <taxon>Euteleostomi</taxon>
        <taxon>Actinopterygii</taxon>
        <taxon>Neopterygii</taxon>
        <taxon>Teleostei</taxon>
        <taxon>Ostariophysi</taxon>
        <taxon>Gonorynchiformes</taxon>
        <taxon>Chanidae</taxon>
        <taxon>Chanos</taxon>
    </lineage>
</organism>
<keyword evidence="6" id="KW-1185">Reference proteome</keyword>